<dbReference type="SUPFAM" id="SSF55455">
    <property type="entry name" value="SRF-like"/>
    <property type="match status" value="1"/>
</dbReference>
<name>A0A6G1C6A4_9ORYZ</name>
<protein>
    <submittedName>
        <fullName evidence="2">Uncharacterized protein</fullName>
    </submittedName>
</protein>
<dbReference type="EMBL" id="SPHZ02000010">
    <property type="protein sequence ID" value="KAF0895324.1"/>
    <property type="molecule type" value="Genomic_DNA"/>
</dbReference>
<reference evidence="2 3" key="1">
    <citation type="submission" date="2019-11" db="EMBL/GenBank/DDBJ databases">
        <title>Whole genome sequence of Oryza granulata.</title>
        <authorList>
            <person name="Li W."/>
        </authorList>
    </citation>
    <scope>NUCLEOTIDE SEQUENCE [LARGE SCALE GENOMIC DNA]</scope>
    <source>
        <strain evidence="3">cv. Menghai</strain>
        <tissue evidence="2">Leaf</tissue>
    </source>
</reference>
<evidence type="ECO:0000313" key="3">
    <source>
        <dbReference type="Proteomes" id="UP000479710"/>
    </source>
</evidence>
<evidence type="ECO:0000313" key="2">
    <source>
        <dbReference type="EMBL" id="KAF0895324.1"/>
    </source>
</evidence>
<dbReference type="InterPro" id="IPR036879">
    <property type="entry name" value="TF_MADSbox_sf"/>
</dbReference>
<dbReference type="GO" id="GO:0003677">
    <property type="term" value="F:DNA binding"/>
    <property type="evidence" value="ECO:0007669"/>
    <property type="project" value="InterPro"/>
</dbReference>
<dbReference type="OrthoDB" id="717758at2759"/>
<dbReference type="GO" id="GO:0046983">
    <property type="term" value="F:protein dimerization activity"/>
    <property type="evidence" value="ECO:0007669"/>
    <property type="project" value="InterPro"/>
</dbReference>
<gene>
    <name evidence="2" type="ORF">E2562_008629</name>
</gene>
<dbReference type="Proteomes" id="UP000479710">
    <property type="component" value="Unassembled WGS sequence"/>
</dbReference>
<comment type="caution">
    <text evidence="2">The sequence shown here is derived from an EMBL/GenBank/DDBJ whole genome shotgun (WGS) entry which is preliminary data.</text>
</comment>
<feature type="region of interest" description="Disordered" evidence="1">
    <location>
        <begin position="1"/>
        <end position="24"/>
    </location>
</feature>
<proteinExistence type="predicted"/>
<sequence length="130" mass="13840">MAVAAGGAEKKQHEEAASASTSTFERLHRELVREAGELVASCGADVTVLVVSPRSGGPRVTRFGGGVGSDEVLERAVARPEEVARMGPDEVVALEERLRTLRLLVLRRIKEEEEKAKAAAMAADQPPAKP</sequence>
<dbReference type="AlphaFoldDB" id="A0A6G1C6A4"/>
<evidence type="ECO:0000256" key="1">
    <source>
        <dbReference type="SAM" id="MobiDB-lite"/>
    </source>
</evidence>
<organism evidence="2 3">
    <name type="scientific">Oryza meyeriana var. granulata</name>
    <dbReference type="NCBI Taxonomy" id="110450"/>
    <lineage>
        <taxon>Eukaryota</taxon>
        <taxon>Viridiplantae</taxon>
        <taxon>Streptophyta</taxon>
        <taxon>Embryophyta</taxon>
        <taxon>Tracheophyta</taxon>
        <taxon>Spermatophyta</taxon>
        <taxon>Magnoliopsida</taxon>
        <taxon>Liliopsida</taxon>
        <taxon>Poales</taxon>
        <taxon>Poaceae</taxon>
        <taxon>BOP clade</taxon>
        <taxon>Oryzoideae</taxon>
        <taxon>Oryzeae</taxon>
        <taxon>Oryzinae</taxon>
        <taxon>Oryza</taxon>
        <taxon>Oryza meyeriana</taxon>
    </lineage>
</organism>
<accession>A0A6G1C6A4</accession>
<keyword evidence="3" id="KW-1185">Reference proteome</keyword>